<evidence type="ECO:0000259" key="3">
    <source>
        <dbReference type="Pfam" id="PF20434"/>
    </source>
</evidence>
<keyword evidence="2" id="KW-0472">Membrane</keyword>
<dbReference type="InterPro" id="IPR049492">
    <property type="entry name" value="BD-FAE-like_dom"/>
</dbReference>
<dbReference type="SUPFAM" id="SSF53474">
    <property type="entry name" value="alpha/beta-Hydrolases"/>
    <property type="match status" value="1"/>
</dbReference>
<keyword evidence="2" id="KW-0812">Transmembrane</keyword>
<dbReference type="Proteomes" id="UP000571857">
    <property type="component" value="Unassembled WGS sequence"/>
</dbReference>
<dbReference type="InterPro" id="IPR029058">
    <property type="entry name" value="AB_hydrolase_fold"/>
</dbReference>
<dbReference type="PANTHER" id="PTHR48081">
    <property type="entry name" value="AB HYDROLASE SUPERFAMILY PROTEIN C4A8.06C"/>
    <property type="match status" value="1"/>
</dbReference>
<dbReference type="Gene3D" id="3.40.50.1820">
    <property type="entry name" value="alpha/beta hydrolase"/>
    <property type="match status" value="1"/>
</dbReference>
<keyword evidence="2" id="KW-1133">Transmembrane helix</keyword>
<dbReference type="GO" id="GO:0016787">
    <property type="term" value="F:hydrolase activity"/>
    <property type="evidence" value="ECO:0007669"/>
    <property type="project" value="UniProtKB-KW"/>
</dbReference>
<evidence type="ECO:0000313" key="5">
    <source>
        <dbReference type="Proteomes" id="UP000571857"/>
    </source>
</evidence>
<comment type="caution">
    <text evidence="4">The sequence shown here is derived from an EMBL/GenBank/DDBJ whole genome shotgun (WGS) entry which is preliminary data.</text>
</comment>
<protein>
    <submittedName>
        <fullName evidence="4">Alpha/beta hydrolase</fullName>
    </submittedName>
</protein>
<proteinExistence type="predicted"/>
<evidence type="ECO:0000256" key="1">
    <source>
        <dbReference type="ARBA" id="ARBA00022801"/>
    </source>
</evidence>
<sequence length="338" mass="38201">MYVKKILRVCLWLVGILVILALVVLIAFQVSPRPGAYLIGKMFNDEVKITDETAYQKSLPHVTVKNDLTYTSDYDRSTFDLYYPQGASKVPVVFWVHGGGYVGGDKEGAKEFATYLADRGQVAVVSLNYEWAPSLEYPGQVKQINQAYQSIKKEAAQYPMLDFKKVIFGGDSAGSQIAGQFLAIQTNSDYAKDMKMTQVIPSGDIKGFISYCGPVDLKQMAHQTSDDRFMKFFVKTVAWSLLGTKDWKNSKELQQVSLVNKLTKEFPPTYITDGNAYSFQDQGIAFDQKLQELDVPVKSLFYKDVPEAVNHEYQFDYSLEESKKCLDETLDFLKNVML</sequence>
<dbReference type="PANTHER" id="PTHR48081:SF6">
    <property type="entry name" value="PEPTIDASE S9 PROLYL OLIGOPEPTIDASE CATALYTIC DOMAIN-CONTAINING PROTEIN"/>
    <property type="match status" value="1"/>
</dbReference>
<dbReference type="EMBL" id="JABXJK010000005">
    <property type="protein sequence ID" value="MBA0971283.1"/>
    <property type="molecule type" value="Genomic_DNA"/>
</dbReference>
<feature type="domain" description="BD-FAE-like" evidence="3">
    <location>
        <begin position="80"/>
        <end position="276"/>
    </location>
</feature>
<organism evidence="4 5">
    <name type="scientific">Enterococcus gallinarum</name>
    <dbReference type="NCBI Taxonomy" id="1353"/>
    <lineage>
        <taxon>Bacteria</taxon>
        <taxon>Bacillati</taxon>
        <taxon>Bacillota</taxon>
        <taxon>Bacilli</taxon>
        <taxon>Lactobacillales</taxon>
        <taxon>Enterococcaceae</taxon>
        <taxon>Enterococcus</taxon>
    </lineage>
</organism>
<evidence type="ECO:0000256" key="2">
    <source>
        <dbReference type="SAM" id="Phobius"/>
    </source>
</evidence>
<name>A0ABD4HIK8_ENTGA</name>
<accession>A0ABD4HIK8</accession>
<keyword evidence="1 4" id="KW-0378">Hydrolase</keyword>
<dbReference type="RefSeq" id="WP_171917644.1">
    <property type="nucleotide sequence ID" value="NZ_CAKOCH010000006.1"/>
</dbReference>
<dbReference type="AlphaFoldDB" id="A0ABD4HIK8"/>
<gene>
    <name evidence="4" type="ORF">HWH42_01520</name>
</gene>
<evidence type="ECO:0000313" key="4">
    <source>
        <dbReference type="EMBL" id="MBA0971283.1"/>
    </source>
</evidence>
<dbReference type="Pfam" id="PF20434">
    <property type="entry name" value="BD-FAE"/>
    <property type="match status" value="1"/>
</dbReference>
<feature type="transmembrane region" description="Helical" evidence="2">
    <location>
        <begin position="6"/>
        <end position="28"/>
    </location>
</feature>
<dbReference type="InterPro" id="IPR050300">
    <property type="entry name" value="GDXG_lipolytic_enzyme"/>
</dbReference>
<reference evidence="4 5" key="1">
    <citation type="submission" date="2020-06" db="EMBL/GenBank/DDBJ databases">
        <title>Crossreactivity between MHC class I-restricted antigens from cancer cells and an enterococcal bacteriophage.</title>
        <authorList>
            <person name="Fluckiger A."/>
            <person name="Daillere R."/>
            <person name="Sassi M."/>
            <person name="Cattoir V."/>
            <person name="Kroemer G."/>
            <person name="Zitvogel L."/>
        </authorList>
    </citation>
    <scope>NUCLEOTIDE SEQUENCE [LARGE SCALE GENOMIC DNA]</scope>
    <source>
        <strain evidence="4 5">EG4</strain>
    </source>
</reference>